<reference evidence="1 2" key="1">
    <citation type="submission" date="2021-12" db="EMBL/GenBank/DDBJ databases">
        <title>Genome sequencing of bacteria with rrn-lacking chromosome and rrn-plasmid.</title>
        <authorList>
            <person name="Anda M."/>
            <person name="Iwasaki W."/>
        </authorList>
    </citation>
    <scope>NUCLEOTIDE SEQUENCE [LARGE SCALE GENOMIC DNA]</scope>
    <source>
        <strain evidence="1 2">NBRC 15940</strain>
    </source>
</reference>
<dbReference type="AlphaFoldDB" id="A0AAN4W4V9"/>
<accession>A0AAN4W4V9</accession>
<name>A0AAN4W4V9_9BACT</name>
<evidence type="ECO:0000313" key="2">
    <source>
        <dbReference type="Proteomes" id="UP001310022"/>
    </source>
</evidence>
<evidence type="ECO:0000313" key="1">
    <source>
        <dbReference type="EMBL" id="GJM64322.1"/>
    </source>
</evidence>
<protein>
    <submittedName>
        <fullName evidence="1">Uncharacterized protein</fullName>
    </submittedName>
</protein>
<organism evidence="1 2">
    <name type="scientific">Persicobacter diffluens</name>
    <dbReference type="NCBI Taxonomy" id="981"/>
    <lineage>
        <taxon>Bacteria</taxon>
        <taxon>Pseudomonadati</taxon>
        <taxon>Bacteroidota</taxon>
        <taxon>Cytophagia</taxon>
        <taxon>Cytophagales</taxon>
        <taxon>Persicobacteraceae</taxon>
        <taxon>Persicobacter</taxon>
    </lineage>
</organism>
<proteinExistence type="predicted"/>
<dbReference type="EMBL" id="BQKE01000005">
    <property type="protein sequence ID" value="GJM64322.1"/>
    <property type="molecule type" value="Genomic_DNA"/>
</dbReference>
<comment type="caution">
    <text evidence="1">The sequence shown here is derived from an EMBL/GenBank/DDBJ whole genome shotgun (WGS) entry which is preliminary data.</text>
</comment>
<gene>
    <name evidence="1" type="ORF">PEDI_48740</name>
</gene>
<keyword evidence="2" id="KW-1185">Reference proteome</keyword>
<dbReference type="Proteomes" id="UP001310022">
    <property type="component" value="Unassembled WGS sequence"/>
</dbReference>
<sequence>MPTDFYMAQICVSLLSPHSSVSLEKSRNRKNFFIFPALQLNENLSLNYPA</sequence>